<dbReference type="Pfam" id="PF00486">
    <property type="entry name" value="Trans_reg_C"/>
    <property type="match status" value="1"/>
</dbReference>
<dbReference type="AlphaFoldDB" id="A0A1I1G4E4"/>
<dbReference type="PANTHER" id="PTHR48111:SF1">
    <property type="entry name" value="TWO-COMPONENT RESPONSE REGULATOR ORR33"/>
    <property type="match status" value="1"/>
</dbReference>
<keyword evidence="4 7" id="KW-0238">DNA-binding</keyword>
<evidence type="ECO:0000256" key="1">
    <source>
        <dbReference type="ARBA" id="ARBA00022553"/>
    </source>
</evidence>
<keyword evidence="1" id="KW-0597">Phosphoprotein</keyword>
<protein>
    <submittedName>
        <fullName evidence="10">Two-component system, OmpR family, response regulator</fullName>
    </submittedName>
</protein>
<dbReference type="Gene3D" id="1.10.10.10">
    <property type="entry name" value="Winged helix-like DNA-binding domain superfamily/Winged helix DNA-binding domain"/>
    <property type="match status" value="1"/>
</dbReference>
<evidence type="ECO:0000256" key="5">
    <source>
        <dbReference type="ARBA" id="ARBA00023163"/>
    </source>
</evidence>
<gene>
    <name evidence="10" type="ORF">SAMN05660443_1382</name>
</gene>
<dbReference type="SMART" id="SM00862">
    <property type="entry name" value="Trans_reg_C"/>
    <property type="match status" value="1"/>
</dbReference>
<dbReference type="GO" id="GO:0006355">
    <property type="term" value="P:regulation of DNA-templated transcription"/>
    <property type="evidence" value="ECO:0007669"/>
    <property type="project" value="InterPro"/>
</dbReference>
<dbReference type="PROSITE" id="PS50110">
    <property type="entry name" value="RESPONSE_REGULATORY"/>
    <property type="match status" value="1"/>
</dbReference>
<dbReference type="PANTHER" id="PTHR48111">
    <property type="entry name" value="REGULATOR OF RPOS"/>
    <property type="match status" value="1"/>
</dbReference>
<comment type="caution">
    <text evidence="6">Lacks conserved residue(s) required for the propagation of feature annotation.</text>
</comment>
<evidence type="ECO:0000256" key="7">
    <source>
        <dbReference type="PROSITE-ProRule" id="PRU01091"/>
    </source>
</evidence>
<proteinExistence type="predicted"/>
<evidence type="ECO:0000256" key="4">
    <source>
        <dbReference type="ARBA" id="ARBA00023125"/>
    </source>
</evidence>
<evidence type="ECO:0000259" key="8">
    <source>
        <dbReference type="PROSITE" id="PS50110"/>
    </source>
</evidence>
<evidence type="ECO:0000256" key="3">
    <source>
        <dbReference type="ARBA" id="ARBA00023015"/>
    </source>
</evidence>
<dbReference type="InterPro" id="IPR039420">
    <property type="entry name" value="WalR-like"/>
</dbReference>
<dbReference type="GO" id="GO:0032993">
    <property type="term" value="C:protein-DNA complex"/>
    <property type="evidence" value="ECO:0007669"/>
    <property type="project" value="TreeGrafter"/>
</dbReference>
<dbReference type="GO" id="GO:0000156">
    <property type="term" value="F:phosphorelay response regulator activity"/>
    <property type="evidence" value="ECO:0007669"/>
    <property type="project" value="TreeGrafter"/>
</dbReference>
<feature type="DNA-binding region" description="OmpR/PhoB-type" evidence="7">
    <location>
        <begin position="135"/>
        <end position="231"/>
    </location>
</feature>
<keyword evidence="11" id="KW-1185">Reference proteome</keyword>
<dbReference type="CDD" id="cd00156">
    <property type="entry name" value="REC"/>
    <property type="match status" value="1"/>
</dbReference>
<feature type="domain" description="Response regulatory" evidence="8">
    <location>
        <begin position="8"/>
        <end position="120"/>
    </location>
</feature>
<accession>A0A1I1G4E4</accession>
<dbReference type="CDD" id="cd00383">
    <property type="entry name" value="trans_reg_C"/>
    <property type="match status" value="1"/>
</dbReference>
<dbReference type="STRING" id="1122252.SAMN05660443_1382"/>
<evidence type="ECO:0000313" key="11">
    <source>
        <dbReference type="Proteomes" id="UP000199058"/>
    </source>
</evidence>
<feature type="domain" description="OmpR/PhoB-type" evidence="9">
    <location>
        <begin position="135"/>
        <end position="231"/>
    </location>
</feature>
<dbReference type="GO" id="GO:0000976">
    <property type="term" value="F:transcription cis-regulatory region binding"/>
    <property type="evidence" value="ECO:0007669"/>
    <property type="project" value="TreeGrafter"/>
</dbReference>
<evidence type="ECO:0000256" key="2">
    <source>
        <dbReference type="ARBA" id="ARBA00023012"/>
    </source>
</evidence>
<dbReference type="RefSeq" id="WP_091961097.1">
    <property type="nucleotide sequence ID" value="NZ_FOLH01000002.1"/>
</dbReference>
<dbReference type="SUPFAM" id="SSF46894">
    <property type="entry name" value="C-terminal effector domain of the bipartite response regulators"/>
    <property type="match status" value="1"/>
</dbReference>
<dbReference type="OrthoDB" id="6116949at2"/>
<evidence type="ECO:0000259" key="9">
    <source>
        <dbReference type="PROSITE" id="PS51755"/>
    </source>
</evidence>
<name>A0A1I1G4E4_9GAMM</name>
<keyword evidence="5" id="KW-0804">Transcription</keyword>
<evidence type="ECO:0000256" key="6">
    <source>
        <dbReference type="PROSITE-ProRule" id="PRU00169"/>
    </source>
</evidence>
<dbReference type="EMBL" id="FOLH01000002">
    <property type="protein sequence ID" value="SFC06146.1"/>
    <property type="molecule type" value="Genomic_DNA"/>
</dbReference>
<dbReference type="PROSITE" id="PS51755">
    <property type="entry name" value="OMPR_PHOB"/>
    <property type="match status" value="1"/>
</dbReference>
<reference evidence="10 11" key="1">
    <citation type="submission" date="2016-10" db="EMBL/GenBank/DDBJ databases">
        <authorList>
            <person name="de Groot N.N."/>
        </authorList>
    </citation>
    <scope>NUCLEOTIDE SEQUENCE [LARGE SCALE GENOMIC DNA]</scope>
    <source>
        <strain evidence="10 11">DSM 18438</strain>
    </source>
</reference>
<dbReference type="InterPro" id="IPR016032">
    <property type="entry name" value="Sig_transdc_resp-reg_C-effctor"/>
</dbReference>
<dbReference type="SUPFAM" id="SSF52172">
    <property type="entry name" value="CheY-like"/>
    <property type="match status" value="1"/>
</dbReference>
<dbReference type="InterPro" id="IPR036388">
    <property type="entry name" value="WH-like_DNA-bd_sf"/>
</dbReference>
<dbReference type="GO" id="GO:0005829">
    <property type="term" value="C:cytosol"/>
    <property type="evidence" value="ECO:0007669"/>
    <property type="project" value="TreeGrafter"/>
</dbReference>
<evidence type="ECO:0000313" key="10">
    <source>
        <dbReference type="EMBL" id="SFC06146.1"/>
    </source>
</evidence>
<keyword evidence="3" id="KW-0805">Transcription regulation</keyword>
<dbReference type="InterPro" id="IPR001867">
    <property type="entry name" value="OmpR/PhoB-type_DNA-bd"/>
</dbReference>
<dbReference type="InterPro" id="IPR001789">
    <property type="entry name" value="Sig_transdc_resp-reg_receiver"/>
</dbReference>
<dbReference type="Pfam" id="PF00072">
    <property type="entry name" value="Response_reg"/>
    <property type="match status" value="1"/>
</dbReference>
<keyword evidence="2" id="KW-0902">Two-component regulatory system</keyword>
<dbReference type="Proteomes" id="UP000199058">
    <property type="component" value="Unassembled WGS sequence"/>
</dbReference>
<organism evidence="10 11">
    <name type="scientific">Marinospirillum celere</name>
    <dbReference type="NCBI Taxonomy" id="1122252"/>
    <lineage>
        <taxon>Bacteria</taxon>
        <taxon>Pseudomonadati</taxon>
        <taxon>Pseudomonadota</taxon>
        <taxon>Gammaproteobacteria</taxon>
        <taxon>Oceanospirillales</taxon>
        <taxon>Oceanospirillaceae</taxon>
        <taxon>Marinospirillum</taxon>
    </lineage>
</organism>
<sequence>MTVHKYQRVLLVDSRPDFRQQLVRCLAQEGMVADLAANAREMFMLWDYQRYDLIFLGELTDESNLVVLRKLRQRDQLLVIVQEDLEQDKHRLAALEMGANDVVDANASCMEILLRMRNLLNLCLRLQSRSDKTTQKIWSFGNWTLEEGRRVLKNNKGKELLLTRAEFDLLLALLKADSKPLSKMQLSDAVGRGNLDTSPETIAVLIHRLRKKLGCKQVIQTLSGVGYRVPECELAIQ</sequence>
<dbReference type="Gene3D" id="3.40.50.2300">
    <property type="match status" value="1"/>
</dbReference>
<dbReference type="InterPro" id="IPR011006">
    <property type="entry name" value="CheY-like_superfamily"/>
</dbReference>